<dbReference type="SUPFAM" id="SSF49785">
    <property type="entry name" value="Galactose-binding domain-like"/>
    <property type="match status" value="1"/>
</dbReference>
<evidence type="ECO:0000259" key="3">
    <source>
        <dbReference type="Pfam" id="PF18962"/>
    </source>
</evidence>
<dbReference type="Proteomes" id="UP000198999">
    <property type="component" value="Unassembled WGS sequence"/>
</dbReference>
<reference evidence="4 5" key="1">
    <citation type="submission" date="2016-10" db="EMBL/GenBank/DDBJ databases">
        <authorList>
            <person name="de Groot N.N."/>
        </authorList>
    </citation>
    <scope>NUCLEOTIDE SEQUENCE [LARGE SCALE GENOMIC DNA]</scope>
    <source>
        <strain evidence="4 5">DSM 21035</strain>
    </source>
</reference>
<proteinExistence type="predicted"/>
<accession>A0A1H9DLT1</accession>
<dbReference type="OrthoDB" id="862563at2"/>
<dbReference type="AlphaFoldDB" id="A0A1H9DLT1"/>
<evidence type="ECO:0000256" key="1">
    <source>
        <dbReference type="ARBA" id="ARBA00022729"/>
    </source>
</evidence>
<keyword evidence="5" id="KW-1185">Reference proteome</keyword>
<dbReference type="InterPro" id="IPR026444">
    <property type="entry name" value="Secre_tail"/>
</dbReference>
<feature type="signal peptide" evidence="2">
    <location>
        <begin position="1"/>
        <end position="18"/>
    </location>
</feature>
<organism evidence="4 5">
    <name type="scientific">Hyunsoonleella jejuensis</name>
    <dbReference type="NCBI Taxonomy" id="419940"/>
    <lineage>
        <taxon>Bacteria</taxon>
        <taxon>Pseudomonadati</taxon>
        <taxon>Bacteroidota</taxon>
        <taxon>Flavobacteriia</taxon>
        <taxon>Flavobacteriales</taxon>
        <taxon>Flavobacteriaceae</taxon>
    </lineage>
</organism>
<evidence type="ECO:0000313" key="4">
    <source>
        <dbReference type="EMBL" id="SEQ14424.1"/>
    </source>
</evidence>
<dbReference type="InterPro" id="IPR008979">
    <property type="entry name" value="Galactose-bd-like_sf"/>
</dbReference>
<name>A0A1H9DLT1_9FLAO</name>
<dbReference type="EMBL" id="FOFN01000001">
    <property type="protein sequence ID" value="SEQ14424.1"/>
    <property type="molecule type" value="Genomic_DNA"/>
</dbReference>
<keyword evidence="1 2" id="KW-0732">Signal</keyword>
<evidence type="ECO:0000256" key="2">
    <source>
        <dbReference type="SAM" id="SignalP"/>
    </source>
</evidence>
<feature type="chain" id="PRO_5011554134" evidence="2">
    <location>
        <begin position="19"/>
        <end position="407"/>
    </location>
</feature>
<dbReference type="Gene3D" id="2.60.120.260">
    <property type="entry name" value="Galactose-binding domain-like"/>
    <property type="match status" value="2"/>
</dbReference>
<feature type="domain" description="Secretion system C-terminal sorting" evidence="3">
    <location>
        <begin position="336"/>
        <end position="405"/>
    </location>
</feature>
<dbReference type="NCBIfam" id="TIGR04183">
    <property type="entry name" value="Por_Secre_tail"/>
    <property type="match status" value="1"/>
</dbReference>
<dbReference type="RefSeq" id="WP_092577209.1">
    <property type="nucleotide sequence ID" value="NZ_FOFN01000001.1"/>
</dbReference>
<sequence>MKKITLLCMFVLPLLGMAQVITNGTFDTTLDGWVVQNGATITQTGTEGADALGAMQIDAAAAINSGAKSSPNTSPAVAGDYLLSFKVKGTAGDKIQGDIFQGAFAGGAQYTIQNTGVWEEYTHIFNGLTTDPLNVRVIGKTASATYLIDDVSFVKVTTGTQDTFITNPDFETGDLTGWSVVGPDITAGVVTDAGTNGTEVVQIDFVQDQTNVNNYIENAEFDFGSTVNTSLVSISFDAFTTNANINFQAAIRTYDASGALVENLFTGLETISANTWATVNLSKPVTQPFNKIIIRIRLQGGGLMGNKVAVDNVSSEFDFYTLSSKSKRSNTIEFGLYPNPAKDILKIKSLNGISKLSVYDVTGKQVLVADKVYGDKIDISNLTTGIYVLQIEDNDKNTGTKKFVITK</sequence>
<protein>
    <submittedName>
        <fullName evidence="4">Por secretion system C-terminal sorting domain-containing protein</fullName>
    </submittedName>
</protein>
<dbReference type="Pfam" id="PF18962">
    <property type="entry name" value="Por_Secre_tail"/>
    <property type="match status" value="1"/>
</dbReference>
<gene>
    <name evidence="4" type="ORF">SAMN05421824_1280</name>
</gene>
<evidence type="ECO:0000313" key="5">
    <source>
        <dbReference type="Proteomes" id="UP000198999"/>
    </source>
</evidence>
<dbReference type="STRING" id="419940.SAMN05421824_1280"/>